<keyword evidence="3" id="KW-1185">Reference proteome</keyword>
<reference evidence="1 3" key="1">
    <citation type="submission" date="2014-04" db="EMBL/GenBank/DDBJ databases">
        <authorList>
            <consortium name="DOE Joint Genome Institute"/>
            <person name="Kuo A."/>
            <person name="Kohler A."/>
            <person name="Costa M.D."/>
            <person name="Nagy L.G."/>
            <person name="Floudas D."/>
            <person name="Copeland A."/>
            <person name="Barry K.W."/>
            <person name="Cichocki N."/>
            <person name="Veneault-Fourrey C."/>
            <person name="LaButti K."/>
            <person name="Lindquist E.A."/>
            <person name="Lipzen A."/>
            <person name="Lundell T."/>
            <person name="Morin E."/>
            <person name="Murat C."/>
            <person name="Sun H."/>
            <person name="Tunlid A."/>
            <person name="Henrissat B."/>
            <person name="Grigoriev I.V."/>
            <person name="Hibbett D.S."/>
            <person name="Martin F."/>
            <person name="Nordberg H.P."/>
            <person name="Cantor M.N."/>
            <person name="Hua S.X."/>
        </authorList>
    </citation>
    <scope>NUCLEOTIDE SEQUENCE [LARGE SCALE GENOMIC DNA]</scope>
    <source>
        <strain evidence="1 3">441</strain>
    </source>
</reference>
<sequence>MNTNNTHTSATYVSGAHRIHLRMSLLGNVLGKVWHRCLSPRCGIYCAMMPLARKTTPCRSGGLPALLE</sequence>
<accession>A0A0C9XH38</accession>
<dbReference type="EMBL" id="KN834129">
    <property type="protein sequence ID" value="KIK12018.1"/>
    <property type="molecule type" value="Genomic_DNA"/>
</dbReference>
<dbReference type="AlphaFoldDB" id="A0A0C9XH38"/>
<gene>
    <name evidence="2" type="ORF">PISMIDRAFT_689876</name>
    <name evidence="1" type="ORF">PISMIDRAFT_690240</name>
</gene>
<dbReference type="EMBL" id="KN834184">
    <property type="protein sequence ID" value="KIK11605.1"/>
    <property type="molecule type" value="Genomic_DNA"/>
</dbReference>
<evidence type="ECO:0000313" key="3">
    <source>
        <dbReference type="Proteomes" id="UP000054018"/>
    </source>
</evidence>
<reference evidence="1" key="3">
    <citation type="submission" date="2015-02" db="EMBL/GenBank/DDBJ databases">
        <title>Evolutionary Origins and Diversification of the Mycorrhizal Mutualists.</title>
        <authorList>
            <consortium name="DOE Joint Genome Institute"/>
            <consortium name="Mycorrhizal Genomics Consortium"/>
            <person name="Kohler A."/>
            <person name="Kuo A."/>
            <person name="Nagy L.G."/>
            <person name="Floudas D."/>
            <person name="Copeland A."/>
            <person name="Barry K.W."/>
            <person name="Cichocki N."/>
            <person name="Veneault-Fourrey C."/>
            <person name="LaButti K."/>
            <person name="Lindquist E.A."/>
            <person name="Lipzen A."/>
            <person name="Lundell T."/>
            <person name="Morin E."/>
            <person name="Murat C."/>
            <person name="Riley R."/>
            <person name="Ohm R."/>
            <person name="Sun H."/>
            <person name="Tunlid A."/>
            <person name="Henrissat B."/>
            <person name="Grigoriev I.V."/>
            <person name="Hibbett D.S."/>
            <person name="Martin F."/>
        </authorList>
    </citation>
    <scope>NUCLEOTIDE SEQUENCE</scope>
    <source>
        <strain evidence="1">441</strain>
    </source>
</reference>
<reference evidence="3" key="2">
    <citation type="submission" date="2015-01" db="EMBL/GenBank/DDBJ databases">
        <title>Evolutionary Origins and Diversification of the Mycorrhizal Mutualists.</title>
        <authorList>
            <consortium name="DOE Joint Genome Institute"/>
            <consortium name="Mycorrhizal Genomics Consortium"/>
            <person name="Kohler A."/>
            <person name="Kuo A."/>
            <person name="Nagy L.G."/>
            <person name="Floudas D."/>
            <person name="Copeland A."/>
            <person name="Barry K.W."/>
            <person name="Cichocki N."/>
            <person name="Veneault-Fourrey C."/>
            <person name="LaButti K."/>
            <person name="Lindquist E.A."/>
            <person name="Lipzen A."/>
            <person name="Lundell T."/>
            <person name="Morin E."/>
            <person name="Murat C."/>
            <person name="Riley R."/>
            <person name="Ohm R."/>
            <person name="Sun H."/>
            <person name="Tunlid A."/>
            <person name="Henrissat B."/>
            <person name="Grigoriev I.V."/>
            <person name="Hibbett D.S."/>
            <person name="Martin F."/>
        </authorList>
    </citation>
    <scope>NUCLEOTIDE SEQUENCE [LARGE SCALE GENOMIC DNA]</scope>
    <source>
        <strain evidence="2 3">441</strain>
    </source>
</reference>
<evidence type="ECO:0000313" key="2">
    <source>
        <dbReference type="EMBL" id="KIK12018.1"/>
    </source>
</evidence>
<proteinExistence type="predicted"/>
<dbReference type="Proteomes" id="UP000054018">
    <property type="component" value="Unassembled WGS sequence"/>
</dbReference>
<evidence type="ECO:0000313" key="1">
    <source>
        <dbReference type="EMBL" id="KIK11605.1"/>
    </source>
</evidence>
<dbReference type="HOGENOM" id="CLU_2819591_0_0_1"/>
<name>A0A0C9XH38_9AGAM</name>
<organism evidence="1 3">
    <name type="scientific">Pisolithus microcarpus 441</name>
    <dbReference type="NCBI Taxonomy" id="765257"/>
    <lineage>
        <taxon>Eukaryota</taxon>
        <taxon>Fungi</taxon>
        <taxon>Dikarya</taxon>
        <taxon>Basidiomycota</taxon>
        <taxon>Agaricomycotina</taxon>
        <taxon>Agaricomycetes</taxon>
        <taxon>Agaricomycetidae</taxon>
        <taxon>Boletales</taxon>
        <taxon>Sclerodermatineae</taxon>
        <taxon>Pisolithaceae</taxon>
        <taxon>Pisolithus</taxon>
    </lineage>
</organism>
<protein>
    <submittedName>
        <fullName evidence="1">Uncharacterized protein</fullName>
    </submittedName>
</protein>